<gene>
    <name evidence="2" type="ORF">CGZ92_10400</name>
</gene>
<keyword evidence="1" id="KW-1133">Transmembrane helix</keyword>
<name>A0A255E0Y3_9ACTN</name>
<keyword evidence="1" id="KW-0472">Membrane</keyword>
<evidence type="ECO:0000313" key="2">
    <source>
        <dbReference type="EMBL" id="OYN85218.1"/>
    </source>
</evidence>
<keyword evidence="1" id="KW-0812">Transmembrane</keyword>
<feature type="transmembrane region" description="Helical" evidence="1">
    <location>
        <begin position="58"/>
        <end position="79"/>
    </location>
</feature>
<evidence type="ECO:0000256" key="1">
    <source>
        <dbReference type="SAM" id="Phobius"/>
    </source>
</evidence>
<dbReference type="Proteomes" id="UP000216533">
    <property type="component" value="Unassembled WGS sequence"/>
</dbReference>
<reference evidence="2 3" key="1">
    <citation type="submission" date="2017-07" db="EMBL/GenBank/DDBJ databases">
        <title>Draft whole genome sequences of clinical Proprionibacteriaceae strains.</title>
        <authorList>
            <person name="Bernier A.-M."/>
            <person name="Bernard K."/>
            <person name="Domingo M.-C."/>
        </authorList>
    </citation>
    <scope>NUCLEOTIDE SEQUENCE [LARGE SCALE GENOMIC DNA]</scope>
    <source>
        <strain evidence="2 3">NML 160184</strain>
    </source>
</reference>
<dbReference type="EMBL" id="NMVI01000025">
    <property type="protein sequence ID" value="OYN85218.1"/>
    <property type="molecule type" value="Genomic_DNA"/>
</dbReference>
<proteinExistence type="predicted"/>
<accession>A0A255E0Y3</accession>
<organism evidence="2 3">
    <name type="scientific">Parenemella sanctibonifatiensis</name>
    <dbReference type="NCBI Taxonomy" id="2016505"/>
    <lineage>
        <taxon>Bacteria</taxon>
        <taxon>Bacillati</taxon>
        <taxon>Actinomycetota</taxon>
        <taxon>Actinomycetes</taxon>
        <taxon>Propionibacteriales</taxon>
        <taxon>Propionibacteriaceae</taxon>
        <taxon>Parenemella</taxon>
    </lineage>
</organism>
<protein>
    <submittedName>
        <fullName evidence="2">Uncharacterized protein</fullName>
    </submittedName>
</protein>
<feature type="transmembrane region" description="Helical" evidence="1">
    <location>
        <begin position="25"/>
        <end position="46"/>
    </location>
</feature>
<dbReference type="AlphaFoldDB" id="A0A255E0Y3"/>
<comment type="caution">
    <text evidence="2">The sequence shown here is derived from an EMBL/GenBank/DDBJ whole genome shotgun (WGS) entry which is preliminary data.</text>
</comment>
<sequence length="174" mass="17911">MLAALAVLLRPHGLAFPTLSGILMPVAASALIGTLVPVVVMSWLAPRAPAEAVAARDLRWRAAVIAGLVPLAVGLPSLLLGDAGVMTRTAIGMTGVALICRGRLRGTTAALPGMAYFIAAAMAGRDPQDRTTAASWAWVIDQSSSPTTWLAPLALWAAGLVVTLLHQEPPPAPD</sequence>
<evidence type="ECO:0000313" key="3">
    <source>
        <dbReference type="Proteomes" id="UP000216533"/>
    </source>
</evidence>